<comment type="catalytic activity">
    <reaction evidence="1 5">
        <text>[protein]-peptidylproline (omega=180) = [protein]-peptidylproline (omega=0)</text>
        <dbReference type="Rhea" id="RHEA:16237"/>
        <dbReference type="Rhea" id="RHEA-COMP:10747"/>
        <dbReference type="Rhea" id="RHEA-COMP:10748"/>
        <dbReference type="ChEBI" id="CHEBI:83833"/>
        <dbReference type="ChEBI" id="CHEBI:83834"/>
        <dbReference type="EC" id="5.2.1.8"/>
    </reaction>
</comment>
<dbReference type="SUPFAM" id="SSF54534">
    <property type="entry name" value="FKBP-like"/>
    <property type="match status" value="1"/>
</dbReference>
<keyword evidence="6" id="KW-0732">Signal</keyword>
<dbReference type="AlphaFoldDB" id="A0A1X2GWL0"/>
<evidence type="ECO:0000256" key="1">
    <source>
        <dbReference type="ARBA" id="ARBA00000971"/>
    </source>
</evidence>
<keyword evidence="3 5" id="KW-0697">Rotamase</keyword>
<accession>A0A1X2GWL0</accession>
<sequence length="158" mass="17231">MRFLSIFVAGVVALSSVQAIKEPPKGLQIGVKHRVPEEQCTKRSKDGDKLSMHYTGTLFDTGEKFDSSRDRNEPLEFTLGAGQVIVGWEKGLKNMCIGEQRKLVIPSDMAYGDRGAGSAIPPGATLVFEVELVDIKEGPAFLRQPQAVTNEPKDILST</sequence>
<feature type="domain" description="PPIase FKBP-type" evidence="7">
    <location>
        <begin position="47"/>
        <end position="136"/>
    </location>
</feature>
<comment type="caution">
    <text evidence="8">The sequence shown here is derived from an EMBL/GenBank/DDBJ whole genome shotgun (WGS) entry which is preliminary data.</text>
</comment>
<feature type="signal peptide" evidence="6">
    <location>
        <begin position="1"/>
        <end position="19"/>
    </location>
</feature>
<dbReference type="PANTHER" id="PTHR45779">
    <property type="entry name" value="PEPTIDYLPROLYL ISOMERASE"/>
    <property type="match status" value="1"/>
</dbReference>
<evidence type="ECO:0000256" key="5">
    <source>
        <dbReference type="PROSITE-ProRule" id="PRU00277"/>
    </source>
</evidence>
<evidence type="ECO:0000256" key="2">
    <source>
        <dbReference type="ARBA" id="ARBA00013194"/>
    </source>
</evidence>
<feature type="chain" id="PRO_5012394467" description="peptidylprolyl isomerase" evidence="6">
    <location>
        <begin position="20"/>
        <end position="158"/>
    </location>
</feature>
<evidence type="ECO:0000313" key="8">
    <source>
        <dbReference type="EMBL" id="ORX62425.1"/>
    </source>
</evidence>
<dbReference type="InterPro" id="IPR001179">
    <property type="entry name" value="PPIase_FKBP_dom"/>
</dbReference>
<evidence type="ECO:0000259" key="7">
    <source>
        <dbReference type="PROSITE" id="PS50059"/>
    </source>
</evidence>
<dbReference type="FunFam" id="3.10.50.40:FF:000006">
    <property type="entry name" value="Peptidyl-prolyl cis-trans isomerase"/>
    <property type="match status" value="1"/>
</dbReference>
<proteinExistence type="predicted"/>
<keyword evidence="9" id="KW-1185">Reference proteome</keyword>
<protein>
    <recommendedName>
        <fullName evidence="2 5">peptidylprolyl isomerase</fullName>
        <ecNumber evidence="2 5">5.2.1.8</ecNumber>
    </recommendedName>
</protein>
<dbReference type="STRING" id="101127.A0A1X2GWL0"/>
<dbReference type="EMBL" id="MCGT01000002">
    <property type="protein sequence ID" value="ORX62425.1"/>
    <property type="molecule type" value="Genomic_DNA"/>
</dbReference>
<dbReference type="Pfam" id="PF00254">
    <property type="entry name" value="FKBP_C"/>
    <property type="match status" value="1"/>
</dbReference>
<evidence type="ECO:0000256" key="6">
    <source>
        <dbReference type="SAM" id="SignalP"/>
    </source>
</evidence>
<dbReference type="GO" id="GO:0005783">
    <property type="term" value="C:endoplasmic reticulum"/>
    <property type="evidence" value="ECO:0007669"/>
    <property type="project" value="TreeGrafter"/>
</dbReference>
<evidence type="ECO:0000256" key="3">
    <source>
        <dbReference type="ARBA" id="ARBA00023110"/>
    </source>
</evidence>
<evidence type="ECO:0000313" key="9">
    <source>
        <dbReference type="Proteomes" id="UP000242146"/>
    </source>
</evidence>
<dbReference type="OrthoDB" id="1902587at2759"/>
<dbReference type="PROSITE" id="PS50059">
    <property type="entry name" value="FKBP_PPIASE"/>
    <property type="match status" value="1"/>
</dbReference>
<dbReference type="InterPro" id="IPR046357">
    <property type="entry name" value="PPIase_dom_sf"/>
</dbReference>
<gene>
    <name evidence="8" type="ORF">DM01DRAFT_260565</name>
</gene>
<organism evidence="8 9">
    <name type="scientific">Hesseltinella vesiculosa</name>
    <dbReference type="NCBI Taxonomy" id="101127"/>
    <lineage>
        <taxon>Eukaryota</taxon>
        <taxon>Fungi</taxon>
        <taxon>Fungi incertae sedis</taxon>
        <taxon>Mucoromycota</taxon>
        <taxon>Mucoromycotina</taxon>
        <taxon>Mucoromycetes</taxon>
        <taxon>Mucorales</taxon>
        <taxon>Cunninghamellaceae</taxon>
        <taxon>Hesseltinella</taxon>
    </lineage>
</organism>
<dbReference type="GO" id="GO:0003755">
    <property type="term" value="F:peptidyl-prolyl cis-trans isomerase activity"/>
    <property type="evidence" value="ECO:0007669"/>
    <property type="project" value="UniProtKB-KW"/>
</dbReference>
<dbReference type="PANTHER" id="PTHR45779:SF7">
    <property type="entry name" value="PEPTIDYLPROLYL ISOMERASE"/>
    <property type="match status" value="1"/>
</dbReference>
<reference evidence="8 9" key="1">
    <citation type="submission" date="2016-07" db="EMBL/GenBank/DDBJ databases">
        <title>Pervasive Adenine N6-methylation of Active Genes in Fungi.</title>
        <authorList>
            <consortium name="DOE Joint Genome Institute"/>
            <person name="Mondo S.J."/>
            <person name="Dannebaum R.O."/>
            <person name="Kuo R.C."/>
            <person name="Labutti K."/>
            <person name="Haridas S."/>
            <person name="Kuo A."/>
            <person name="Salamov A."/>
            <person name="Ahrendt S.R."/>
            <person name="Lipzen A."/>
            <person name="Sullivan W."/>
            <person name="Andreopoulos W.B."/>
            <person name="Clum A."/>
            <person name="Lindquist E."/>
            <person name="Daum C."/>
            <person name="Ramamoorthy G.K."/>
            <person name="Gryganskyi A."/>
            <person name="Culley D."/>
            <person name="Magnuson J.K."/>
            <person name="James T.Y."/>
            <person name="O'Malley M.A."/>
            <person name="Stajich J.E."/>
            <person name="Spatafora J.W."/>
            <person name="Visel A."/>
            <person name="Grigoriev I.V."/>
        </authorList>
    </citation>
    <scope>NUCLEOTIDE SEQUENCE [LARGE SCALE GENOMIC DNA]</scope>
    <source>
        <strain evidence="8 9">NRRL 3301</strain>
    </source>
</reference>
<keyword evidence="4 5" id="KW-0413">Isomerase</keyword>
<dbReference type="InterPro" id="IPR044609">
    <property type="entry name" value="FKBP2/11"/>
</dbReference>
<dbReference type="Gene3D" id="3.10.50.40">
    <property type="match status" value="1"/>
</dbReference>
<dbReference type="Proteomes" id="UP000242146">
    <property type="component" value="Unassembled WGS sequence"/>
</dbReference>
<dbReference type="EC" id="5.2.1.8" evidence="2 5"/>
<evidence type="ECO:0000256" key="4">
    <source>
        <dbReference type="ARBA" id="ARBA00023235"/>
    </source>
</evidence>
<name>A0A1X2GWL0_9FUNG</name>